<dbReference type="SMART" id="SM00421">
    <property type="entry name" value="HTH_LUXR"/>
    <property type="match status" value="1"/>
</dbReference>
<keyword evidence="3" id="KW-0804">Transcription</keyword>
<dbReference type="InterPro" id="IPR000792">
    <property type="entry name" value="Tscrpt_reg_LuxR_C"/>
</dbReference>
<dbReference type="KEGG" id="ppel:H6H00_17800"/>
<protein>
    <submittedName>
        <fullName evidence="6">Helix-turn-helix transcriptional regulator</fullName>
    </submittedName>
</protein>
<evidence type="ECO:0000256" key="4">
    <source>
        <dbReference type="SAM" id="MobiDB-lite"/>
    </source>
</evidence>
<evidence type="ECO:0000313" key="7">
    <source>
        <dbReference type="Proteomes" id="UP000515728"/>
    </source>
</evidence>
<dbReference type="PROSITE" id="PS00622">
    <property type="entry name" value="HTH_LUXR_1"/>
    <property type="match status" value="1"/>
</dbReference>
<dbReference type="SUPFAM" id="SSF55781">
    <property type="entry name" value="GAF domain-like"/>
    <property type="match status" value="1"/>
</dbReference>
<dbReference type="PANTHER" id="PTHR44688">
    <property type="entry name" value="DNA-BINDING TRANSCRIPTIONAL ACTIVATOR DEVR_DOSR"/>
    <property type="match status" value="1"/>
</dbReference>
<evidence type="ECO:0000256" key="2">
    <source>
        <dbReference type="ARBA" id="ARBA00023125"/>
    </source>
</evidence>
<dbReference type="InterPro" id="IPR036388">
    <property type="entry name" value="WH-like_DNA-bd_sf"/>
</dbReference>
<dbReference type="PRINTS" id="PR00038">
    <property type="entry name" value="HTHLUXR"/>
</dbReference>
<evidence type="ECO:0000259" key="5">
    <source>
        <dbReference type="PROSITE" id="PS50043"/>
    </source>
</evidence>
<dbReference type="CDD" id="cd06170">
    <property type="entry name" value="LuxR_C_like"/>
    <property type="match status" value="1"/>
</dbReference>
<dbReference type="PROSITE" id="PS50043">
    <property type="entry name" value="HTH_LUXR_2"/>
    <property type="match status" value="1"/>
</dbReference>
<feature type="domain" description="HTH luxR-type" evidence="5">
    <location>
        <begin position="310"/>
        <end position="375"/>
    </location>
</feature>
<sequence>MAPTLGRQARRSHTGKVVSRGRPVRRRFPGVPDLERAADRIARITAAPHDLVTLWRETTDVLTAAVPFYRTPCWYTLDPASLLMTSHFHDGMPEFPAEWLHAEYLSDDVHHLVDVTRSPAGISTLHEVTGGDPSASPRWRANMEMGGDQELILGLRTRTGEVWGALGLYREPGEPLFDGREKQFLTAVAPRLAEGARRALLVGEAADPEGPESPGLVILDERFDVHSATPGVDRWLAELPDGDADAGRLPTALLTVAARAASGDGGVAVARVRSRGGTWMVLHGAPLVSTGERRVAVIIEPAHPARILPLLMAAYGLTERERDVTRAVLQGGSTAQIADELVLSTHTVQQHLKSVFDKTGVRSRRDLVATVFFTHYEPRFRDNEDRVVRHRPVRGGPVRRP</sequence>
<evidence type="ECO:0000256" key="3">
    <source>
        <dbReference type="ARBA" id="ARBA00023163"/>
    </source>
</evidence>
<dbReference type="PANTHER" id="PTHR44688:SF16">
    <property type="entry name" value="DNA-BINDING TRANSCRIPTIONAL ACTIVATOR DEVR_DOSR"/>
    <property type="match status" value="1"/>
</dbReference>
<keyword evidence="7" id="KW-1185">Reference proteome</keyword>
<organism evidence="6 7">
    <name type="scientific">Pseudonocardia petroleophila</name>
    <dbReference type="NCBI Taxonomy" id="37331"/>
    <lineage>
        <taxon>Bacteria</taxon>
        <taxon>Bacillati</taxon>
        <taxon>Actinomycetota</taxon>
        <taxon>Actinomycetes</taxon>
        <taxon>Pseudonocardiales</taxon>
        <taxon>Pseudonocardiaceae</taxon>
        <taxon>Pseudonocardia</taxon>
    </lineage>
</organism>
<dbReference type="EMBL" id="CP060131">
    <property type="protein sequence ID" value="QNG50121.1"/>
    <property type="molecule type" value="Genomic_DNA"/>
</dbReference>
<accession>A0A7G7MBG0</accession>
<dbReference type="Proteomes" id="UP000515728">
    <property type="component" value="Chromosome"/>
</dbReference>
<dbReference type="Pfam" id="PF00196">
    <property type="entry name" value="GerE"/>
    <property type="match status" value="1"/>
</dbReference>
<dbReference type="SUPFAM" id="SSF46894">
    <property type="entry name" value="C-terminal effector domain of the bipartite response regulators"/>
    <property type="match status" value="1"/>
</dbReference>
<keyword evidence="2" id="KW-0238">DNA-binding</keyword>
<evidence type="ECO:0000313" key="6">
    <source>
        <dbReference type="EMBL" id="QNG50121.1"/>
    </source>
</evidence>
<keyword evidence="1" id="KW-0805">Transcription regulation</keyword>
<dbReference type="Gene3D" id="1.10.10.10">
    <property type="entry name" value="Winged helix-like DNA-binding domain superfamily/Winged helix DNA-binding domain"/>
    <property type="match status" value="1"/>
</dbReference>
<dbReference type="GO" id="GO:0003677">
    <property type="term" value="F:DNA binding"/>
    <property type="evidence" value="ECO:0007669"/>
    <property type="project" value="UniProtKB-KW"/>
</dbReference>
<feature type="region of interest" description="Disordered" evidence="4">
    <location>
        <begin position="1"/>
        <end position="25"/>
    </location>
</feature>
<gene>
    <name evidence="6" type="ORF">H6H00_17800</name>
</gene>
<evidence type="ECO:0000256" key="1">
    <source>
        <dbReference type="ARBA" id="ARBA00023015"/>
    </source>
</evidence>
<proteinExistence type="predicted"/>
<reference evidence="6 7" key="1">
    <citation type="submission" date="2020-08" db="EMBL/GenBank/DDBJ databases">
        <authorList>
            <person name="Mo P."/>
        </authorList>
    </citation>
    <scope>NUCLEOTIDE SEQUENCE [LARGE SCALE GENOMIC DNA]</scope>
    <source>
        <strain evidence="6 7">CGMCC 4.1532</strain>
    </source>
</reference>
<name>A0A7G7MBG0_9PSEU</name>
<dbReference type="GO" id="GO:0006355">
    <property type="term" value="P:regulation of DNA-templated transcription"/>
    <property type="evidence" value="ECO:0007669"/>
    <property type="project" value="InterPro"/>
</dbReference>
<dbReference type="InterPro" id="IPR016032">
    <property type="entry name" value="Sig_transdc_resp-reg_C-effctor"/>
</dbReference>
<dbReference type="AlphaFoldDB" id="A0A7G7MBG0"/>